<dbReference type="Pfam" id="PF01488">
    <property type="entry name" value="Shikimate_DH"/>
    <property type="match status" value="1"/>
</dbReference>
<keyword evidence="3" id="KW-0479">Metal-binding</keyword>
<feature type="domain" description="Quinate/shikimate 5-dehydrogenase/glutamyl-tRNA reductase" evidence="7">
    <location>
        <begin position="135"/>
        <end position="213"/>
    </location>
</feature>
<dbReference type="Proteomes" id="UP001183420">
    <property type="component" value="Unassembled WGS sequence"/>
</dbReference>
<comment type="cofactor">
    <cofactor evidence="1">
        <name>Zn(2+)</name>
        <dbReference type="ChEBI" id="CHEBI:29105"/>
    </cofactor>
</comment>
<evidence type="ECO:0000256" key="1">
    <source>
        <dbReference type="ARBA" id="ARBA00001947"/>
    </source>
</evidence>
<evidence type="ECO:0000256" key="4">
    <source>
        <dbReference type="ARBA" id="ARBA00022833"/>
    </source>
</evidence>
<sequence>MRVELGPHGPLPLTTPPPRPAGEHAVLVRVELAGVCRSDLKEIVGNRHGVSQFGHEIVGTVEESTLPELPPGRRVGLDPNVPVARSTGFATRLWAAGPATALRDALPTLPSDAPARRLVFGEPLACAHHCLTAAARHRHRDLAGTRLTVLGAGTAGVLIAALAQTRGATVTLANRSADRLDFLRRRDAVTFPLHPPSELPADTADITVVATSFVHADVLTEALRLTTAGGLVLLYGGTAPGDTLPGLDVDLDTVRRHELATATRWGTKPLHVGGSYGTTPADFPAAVRALTDSPELRVERLVTHETTLAQLPALLREQAAGRPLGKTLVTP</sequence>
<name>A0ABU2LJA3_9ACTN</name>
<dbReference type="InterPro" id="IPR036291">
    <property type="entry name" value="NAD(P)-bd_dom_sf"/>
</dbReference>
<feature type="compositionally biased region" description="Pro residues" evidence="6">
    <location>
        <begin position="9"/>
        <end position="20"/>
    </location>
</feature>
<evidence type="ECO:0000313" key="10">
    <source>
        <dbReference type="Proteomes" id="UP001183420"/>
    </source>
</evidence>
<dbReference type="RefSeq" id="WP_311595786.1">
    <property type="nucleotide sequence ID" value="NZ_JAVREM010000003.1"/>
</dbReference>
<dbReference type="SUPFAM" id="SSF51735">
    <property type="entry name" value="NAD(P)-binding Rossmann-fold domains"/>
    <property type="match status" value="1"/>
</dbReference>
<evidence type="ECO:0000256" key="3">
    <source>
        <dbReference type="ARBA" id="ARBA00022723"/>
    </source>
</evidence>
<protein>
    <submittedName>
        <fullName evidence="9">Alcohol dehydrogenase catalytic domain-containing protein</fullName>
    </submittedName>
</protein>
<dbReference type="Pfam" id="PF08240">
    <property type="entry name" value="ADH_N"/>
    <property type="match status" value="1"/>
</dbReference>
<comment type="similarity">
    <text evidence="2">Belongs to the zinc-containing alcohol dehydrogenase family.</text>
</comment>
<evidence type="ECO:0000256" key="6">
    <source>
        <dbReference type="SAM" id="MobiDB-lite"/>
    </source>
</evidence>
<dbReference type="SUPFAM" id="SSF50129">
    <property type="entry name" value="GroES-like"/>
    <property type="match status" value="1"/>
</dbReference>
<dbReference type="InterPro" id="IPR006151">
    <property type="entry name" value="Shikm_DH/Glu-tRNA_Rdtase"/>
</dbReference>
<feature type="region of interest" description="Disordered" evidence="6">
    <location>
        <begin position="1"/>
        <end position="20"/>
    </location>
</feature>
<keyword evidence="10" id="KW-1185">Reference proteome</keyword>
<keyword evidence="4" id="KW-0862">Zinc</keyword>
<dbReference type="InterPro" id="IPR013154">
    <property type="entry name" value="ADH-like_N"/>
</dbReference>
<dbReference type="PANTHER" id="PTHR43350">
    <property type="entry name" value="NAD-DEPENDENT ALCOHOL DEHYDROGENASE"/>
    <property type="match status" value="1"/>
</dbReference>
<proteinExistence type="inferred from homology"/>
<organism evidence="9 10">
    <name type="scientific">Streptomyces millisiae</name>
    <dbReference type="NCBI Taxonomy" id="3075542"/>
    <lineage>
        <taxon>Bacteria</taxon>
        <taxon>Bacillati</taxon>
        <taxon>Actinomycetota</taxon>
        <taxon>Actinomycetes</taxon>
        <taxon>Kitasatosporales</taxon>
        <taxon>Streptomycetaceae</taxon>
        <taxon>Streptomyces</taxon>
    </lineage>
</organism>
<evidence type="ECO:0000259" key="8">
    <source>
        <dbReference type="Pfam" id="PF08240"/>
    </source>
</evidence>
<comment type="caution">
    <text evidence="9">The sequence shown here is derived from an EMBL/GenBank/DDBJ whole genome shotgun (WGS) entry which is preliminary data.</text>
</comment>
<evidence type="ECO:0000256" key="5">
    <source>
        <dbReference type="ARBA" id="ARBA00023002"/>
    </source>
</evidence>
<evidence type="ECO:0000259" key="7">
    <source>
        <dbReference type="Pfam" id="PF01488"/>
    </source>
</evidence>
<reference evidence="10" key="1">
    <citation type="submission" date="2023-07" db="EMBL/GenBank/DDBJ databases">
        <title>30 novel species of actinomycetes from the DSMZ collection.</title>
        <authorList>
            <person name="Nouioui I."/>
        </authorList>
    </citation>
    <scope>NUCLEOTIDE SEQUENCE [LARGE SCALE GENOMIC DNA]</scope>
    <source>
        <strain evidence="10">DSM 44918</strain>
    </source>
</reference>
<evidence type="ECO:0000313" key="9">
    <source>
        <dbReference type="EMBL" id="MDT0317664.1"/>
    </source>
</evidence>
<gene>
    <name evidence="9" type="ORF">RNC47_04825</name>
</gene>
<dbReference type="EMBL" id="JAVREM010000003">
    <property type="protein sequence ID" value="MDT0317664.1"/>
    <property type="molecule type" value="Genomic_DNA"/>
</dbReference>
<feature type="domain" description="Alcohol dehydrogenase-like N-terminal" evidence="8">
    <location>
        <begin position="22"/>
        <end position="80"/>
    </location>
</feature>
<keyword evidence="5" id="KW-0560">Oxidoreductase</keyword>
<dbReference type="Gene3D" id="3.90.180.10">
    <property type="entry name" value="Medium-chain alcohol dehydrogenases, catalytic domain"/>
    <property type="match status" value="2"/>
</dbReference>
<dbReference type="PANTHER" id="PTHR43350:SF17">
    <property type="entry name" value="NAD-DEPENDENT ALCOHOL DEHYDROGENASE"/>
    <property type="match status" value="1"/>
</dbReference>
<dbReference type="Gene3D" id="3.40.50.720">
    <property type="entry name" value="NAD(P)-binding Rossmann-like Domain"/>
    <property type="match status" value="1"/>
</dbReference>
<dbReference type="InterPro" id="IPR011032">
    <property type="entry name" value="GroES-like_sf"/>
</dbReference>
<accession>A0ABU2LJA3</accession>
<evidence type="ECO:0000256" key="2">
    <source>
        <dbReference type="ARBA" id="ARBA00008072"/>
    </source>
</evidence>